<keyword evidence="15" id="KW-1185">Reference proteome</keyword>
<evidence type="ECO:0000256" key="7">
    <source>
        <dbReference type="ARBA" id="ARBA00023136"/>
    </source>
</evidence>
<dbReference type="GO" id="GO:0005923">
    <property type="term" value="C:bicellular tight junction"/>
    <property type="evidence" value="ECO:0007669"/>
    <property type="project" value="UniProtKB-SubCell"/>
</dbReference>
<keyword evidence="6 12" id="KW-1133">Transmembrane helix</keyword>
<dbReference type="GO" id="GO:0005886">
    <property type="term" value="C:plasma membrane"/>
    <property type="evidence" value="ECO:0007669"/>
    <property type="project" value="TreeGrafter"/>
</dbReference>
<feature type="compositionally biased region" description="Basic and acidic residues" evidence="11">
    <location>
        <begin position="422"/>
        <end position="444"/>
    </location>
</feature>
<keyword evidence="9" id="KW-0393">Immunoglobulin domain</keyword>
<keyword evidence="5" id="KW-0965">Cell junction</keyword>
<evidence type="ECO:0000256" key="10">
    <source>
        <dbReference type="ARBA" id="ARBA00046288"/>
    </source>
</evidence>
<keyword evidence="4 12" id="KW-0812">Transmembrane</keyword>
<keyword evidence="7 12" id="KW-0472">Membrane</keyword>
<feature type="signal peptide" evidence="13">
    <location>
        <begin position="1"/>
        <end position="30"/>
    </location>
</feature>
<evidence type="ECO:0000256" key="6">
    <source>
        <dbReference type="ARBA" id="ARBA00022989"/>
    </source>
</evidence>
<evidence type="ECO:0000256" key="11">
    <source>
        <dbReference type="SAM" id="MobiDB-lite"/>
    </source>
</evidence>
<feature type="region of interest" description="Disordered" evidence="11">
    <location>
        <begin position="345"/>
        <end position="451"/>
    </location>
</feature>
<evidence type="ECO:0000256" key="9">
    <source>
        <dbReference type="ARBA" id="ARBA00023319"/>
    </source>
</evidence>
<gene>
    <name evidence="16" type="primary">LSR</name>
</gene>
<keyword evidence="8" id="KW-1015">Disulfide bond</keyword>
<dbReference type="RefSeq" id="XP_034279594.1">
    <property type="nucleotide sequence ID" value="XM_034423703.2"/>
</dbReference>
<proteinExistence type="inferred from homology"/>
<dbReference type="PANTHER" id="PTHR15923:SF1">
    <property type="entry name" value="LIPOLYSIS-STIMULATED LIPOPROTEIN RECEPTOR"/>
    <property type="match status" value="1"/>
</dbReference>
<dbReference type="Proteomes" id="UP001652622">
    <property type="component" value="Unplaced"/>
</dbReference>
<dbReference type="OrthoDB" id="9450321at2759"/>
<evidence type="ECO:0000256" key="4">
    <source>
        <dbReference type="ARBA" id="ARBA00022692"/>
    </source>
</evidence>
<comment type="subcellular location">
    <subcellularLocation>
        <location evidence="1">Cell junction</location>
        <location evidence="1">Tight junction</location>
    </subcellularLocation>
    <subcellularLocation>
        <location evidence="10">Endomembrane system</location>
        <topology evidence="10">Single-pass type I membrane protein</topology>
    </subcellularLocation>
</comment>
<dbReference type="SMART" id="SM00409">
    <property type="entry name" value="IG"/>
    <property type="match status" value="1"/>
</dbReference>
<dbReference type="GO" id="GO:0061689">
    <property type="term" value="C:tricellular tight junction"/>
    <property type="evidence" value="ECO:0007669"/>
    <property type="project" value="TreeGrafter"/>
</dbReference>
<feature type="chain" id="PRO_5028072513" evidence="13">
    <location>
        <begin position="31"/>
        <end position="544"/>
    </location>
</feature>
<dbReference type="GO" id="GO:0012505">
    <property type="term" value="C:endomembrane system"/>
    <property type="evidence" value="ECO:0007669"/>
    <property type="project" value="UniProtKB-SubCell"/>
</dbReference>
<keyword evidence="16" id="KW-0449">Lipoprotein</keyword>
<dbReference type="PROSITE" id="PS50835">
    <property type="entry name" value="IG_LIKE"/>
    <property type="match status" value="1"/>
</dbReference>
<dbReference type="GO" id="GO:0060856">
    <property type="term" value="P:establishment of blood-brain barrier"/>
    <property type="evidence" value="ECO:0007669"/>
    <property type="project" value="TreeGrafter"/>
</dbReference>
<dbReference type="AlphaFoldDB" id="A0A6P9CA58"/>
<dbReference type="CDD" id="cd00096">
    <property type="entry name" value="Ig"/>
    <property type="match status" value="1"/>
</dbReference>
<dbReference type="SUPFAM" id="SSF48726">
    <property type="entry name" value="Immunoglobulin"/>
    <property type="match status" value="1"/>
</dbReference>
<dbReference type="InterPro" id="IPR007110">
    <property type="entry name" value="Ig-like_dom"/>
</dbReference>
<protein>
    <submittedName>
        <fullName evidence="16">Lipolysis-stimulated lipoprotein receptor isoform X3</fullName>
    </submittedName>
</protein>
<keyword evidence="13" id="KW-0732">Signal</keyword>
<dbReference type="InterPro" id="IPR036179">
    <property type="entry name" value="Ig-like_dom_sf"/>
</dbReference>
<dbReference type="Pfam" id="PF05624">
    <property type="entry name" value="LSR"/>
    <property type="match status" value="1"/>
</dbReference>
<evidence type="ECO:0000256" key="5">
    <source>
        <dbReference type="ARBA" id="ARBA00022949"/>
    </source>
</evidence>
<feature type="domain" description="Ig-like" evidence="14">
    <location>
        <begin position="46"/>
        <end position="174"/>
    </location>
</feature>
<evidence type="ECO:0000256" key="8">
    <source>
        <dbReference type="ARBA" id="ARBA00023157"/>
    </source>
</evidence>
<name>A0A6P9CA58_PANGU</name>
<evidence type="ECO:0000256" key="12">
    <source>
        <dbReference type="SAM" id="Phobius"/>
    </source>
</evidence>
<comment type="similarity">
    <text evidence="2">Belongs to the immunoglobulin superfamily. LISCH7 family.</text>
</comment>
<evidence type="ECO:0000259" key="14">
    <source>
        <dbReference type="PROSITE" id="PS50835"/>
    </source>
</evidence>
<evidence type="ECO:0000256" key="1">
    <source>
        <dbReference type="ARBA" id="ARBA00004435"/>
    </source>
</evidence>
<feature type="transmembrane region" description="Helical" evidence="12">
    <location>
        <begin position="200"/>
        <end position="222"/>
    </location>
</feature>
<dbReference type="InterPro" id="IPR003599">
    <property type="entry name" value="Ig_sub"/>
</dbReference>
<evidence type="ECO:0000313" key="16">
    <source>
        <dbReference type="RefSeq" id="XP_034279594.1"/>
    </source>
</evidence>
<dbReference type="GeneID" id="117669344"/>
<feature type="compositionally biased region" description="Basic and acidic residues" evidence="11">
    <location>
        <begin position="364"/>
        <end position="373"/>
    </location>
</feature>
<dbReference type="PANTHER" id="PTHR15923">
    <property type="entry name" value="TRANSMEMBRANE AND IMMUNOGLOBULIN DOMAIN-CONTAINING PROTEIN"/>
    <property type="match status" value="1"/>
</dbReference>
<keyword evidence="16" id="KW-0675">Receptor</keyword>
<organism evidence="15 16">
    <name type="scientific">Pantherophis guttatus</name>
    <name type="common">Corn snake</name>
    <name type="synonym">Elaphe guttata</name>
    <dbReference type="NCBI Taxonomy" id="94885"/>
    <lineage>
        <taxon>Eukaryota</taxon>
        <taxon>Metazoa</taxon>
        <taxon>Chordata</taxon>
        <taxon>Craniata</taxon>
        <taxon>Vertebrata</taxon>
        <taxon>Euteleostomi</taxon>
        <taxon>Lepidosauria</taxon>
        <taxon>Squamata</taxon>
        <taxon>Bifurcata</taxon>
        <taxon>Unidentata</taxon>
        <taxon>Episquamata</taxon>
        <taxon>Toxicofera</taxon>
        <taxon>Serpentes</taxon>
        <taxon>Colubroidea</taxon>
        <taxon>Colubridae</taxon>
        <taxon>Colubrinae</taxon>
        <taxon>Pantherophis</taxon>
    </lineage>
</organism>
<dbReference type="InterPro" id="IPR051874">
    <property type="entry name" value="Ig-like_domain-LISCH7"/>
</dbReference>
<dbReference type="CTD" id="51599"/>
<evidence type="ECO:0000256" key="13">
    <source>
        <dbReference type="SAM" id="SignalP"/>
    </source>
</evidence>
<evidence type="ECO:0000256" key="2">
    <source>
        <dbReference type="ARBA" id="ARBA00009491"/>
    </source>
</evidence>
<dbReference type="GO" id="GO:1904274">
    <property type="term" value="P:tricellular tight junction assembly"/>
    <property type="evidence" value="ECO:0007669"/>
    <property type="project" value="TreeGrafter"/>
</dbReference>
<keyword evidence="3" id="KW-0796">Tight junction</keyword>
<sequence length="544" mass="61084">METRRTRRPAAALPLLWFLGTAWILDSAIAIQVSVLNPFNVAILFQPVTLQCNYQTSATQPPIVMWKYKSYCRSRIADAFNPGSQESQLNNQLQTNNPGYNPYVECQDNSRTVRVVATKQGNTVTLGEFYQGRRITITNDASLSIEQTAWGDSGVYYCTVTSSQDLQGNNEAYAELIVLGKSSGVSELLPGFQIGHMEDWVFVVLVVLAFFLVFLLLGICWCQCCPHTCCCYLRCPCCPEKCCCPEALYVAGKAATSGVPSVYAPSIYASSNPLKAAPPATMIPMGPMSPLYNGYGVDYDRASSVGGNSSQVPLLRDTESVANAASVLSELSSLHEDDRRYELRQGMGRLRGQAMSPISDLEEESVRSSENRRLLPPAPWRDRYEDSPPRSYGRRPRSRSVDALDDYERDSYPSQHRGRGQHGSDNECHHRDYSPDSRYDSERYCRRRSRSRDDLRDLERTHYDDRLLEEALRKKQRAGSREDLDHGSASNGRSGHRKKRDEDSSGFPPPPPPPYTETESVSSRSKEDRKLRRNHAVSRESLVV</sequence>
<evidence type="ECO:0000256" key="3">
    <source>
        <dbReference type="ARBA" id="ARBA00022427"/>
    </source>
</evidence>
<evidence type="ECO:0000313" key="15">
    <source>
        <dbReference type="Proteomes" id="UP001652622"/>
    </source>
</evidence>
<dbReference type="InterPro" id="IPR013783">
    <property type="entry name" value="Ig-like_fold"/>
</dbReference>
<feature type="compositionally biased region" description="Basic and acidic residues" evidence="11">
    <location>
        <begin position="473"/>
        <end position="486"/>
    </location>
</feature>
<dbReference type="InterPro" id="IPR008664">
    <property type="entry name" value="LISCH7"/>
</dbReference>
<feature type="region of interest" description="Disordered" evidence="11">
    <location>
        <begin position="473"/>
        <end position="544"/>
    </location>
</feature>
<dbReference type="Gene3D" id="2.60.40.10">
    <property type="entry name" value="Immunoglobulins"/>
    <property type="match status" value="1"/>
</dbReference>
<reference evidence="16" key="1">
    <citation type="submission" date="2025-08" db="UniProtKB">
        <authorList>
            <consortium name="RefSeq"/>
        </authorList>
    </citation>
    <scope>IDENTIFICATION</scope>
    <source>
        <tissue evidence="16">Blood</tissue>
    </source>
</reference>
<accession>A0A6P9CA58</accession>